<accession>A0AAP2GPF7</accession>
<evidence type="ECO:0000313" key="3">
    <source>
        <dbReference type="Proteomes" id="UP001319200"/>
    </source>
</evidence>
<feature type="region of interest" description="Disordered" evidence="1">
    <location>
        <begin position="209"/>
        <end position="254"/>
    </location>
</feature>
<comment type="caution">
    <text evidence="2">The sequence shown here is derived from an EMBL/GenBank/DDBJ whole genome shotgun (WGS) entry which is preliminary data.</text>
</comment>
<feature type="compositionally biased region" description="Basic and acidic residues" evidence="1">
    <location>
        <begin position="13"/>
        <end position="23"/>
    </location>
</feature>
<evidence type="ECO:0000313" key="2">
    <source>
        <dbReference type="EMBL" id="MBT1699068.1"/>
    </source>
</evidence>
<dbReference type="EMBL" id="JAHESF010000020">
    <property type="protein sequence ID" value="MBT1699068.1"/>
    <property type="molecule type" value="Genomic_DNA"/>
</dbReference>
<feature type="region of interest" description="Disordered" evidence="1">
    <location>
        <begin position="1"/>
        <end position="32"/>
    </location>
</feature>
<evidence type="ECO:0000256" key="1">
    <source>
        <dbReference type="SAM" id="MobiDB-lite"/>
    </source>
</evidence>
<feature type="compositionally biased region" description="Basic and acidic residues" evidence="1">
    <location>
        <begin position="223"/>
        <end position="238"/>
    </location>
</feature>
<dbReference type="RefSeq" id="WP_254166471.1">
    <property type="nucleotide sequence ID" value="NZ_JAHESF010000020.1"/>
</dbReference>
<protein>
    <submittedName>
        <fullName evidence="2">Uncharacterized protein</fullName>
    </submittedName>
</protein>
<keyword evidence="3" id="KW-1185">Reference proteome</keyword>
<organism evidence="2 3">
    <name type="scientific">Chryseosolibacter histidini</name>
    <dbReference type="NCBI Taxonomy" id="2782349"/>
    <lineage>
        <taxon>Bacteria</taxon>
        <taxon>Pseudomonadati</taxon>
        <taxon>Bacteroidota</taxon>
        <taxon>Cytophagia</taxon>
        <taxon>Cytophagales</taxon>
        <taxon>Chryseotaleaceae</taxon>
        <taxon>Chryseosolibacter</taxon>
    </lineage>
</organism>
<feature type="compositionally biased region" description="Basic residues" evidence="1">
    <location>
        <begin position="239"/>
        <end position="254"/>
    </location>
</feature>
<proteinExistence type="predicted"/>
<gene>
    <name evidence="2" type="ORF">KK083_19390</name>
</gene>
<reference evidence="2 3" key="1">
    <citation type="submission" date="2021-05" db="EMBL/GenBank/DDBJ databases">
        <title>A Polyphasic approach of four new species of the genus Ohtaekwangia: Ohtaekwangia histidinii sp. nov., Ohtaekwangia cretensis sp. nov., Ohtaekwangia indiensis sp. nov., Ohtaekwangia reichenbachii sp. nov. from diverse environment.</title>
        <authorList>
            <person name="Octaviana S."/>
        </authorList>
    </citation>
    <scope>NUCLEOTIDE SEQUENCE [LARGE SCALE GENOMIC DNA]</scope>
    <source>
        <strain evidence="2 3">PWU4</strain>
    </source>
</reference>
<dbReference type="AlphaFoldDB" id="A0AAP2GPF7"/>
<dbReference type="Proteomes" id="UP001319200">
    <property type="component" value="Unassembled WGS sequence"/>
</dbReference>
<name>A0AAP2GPF7_9BACT</name>
<sequence length="254" mass="29306">MMHLINKNPLQKSSDKTSGERAETGANNKTDLFIDNRPESAALRSLHDMASSAAVRQLRKNQDTVSKDASSAPVIQLKYGEIEKIEYPDFMEHQRHKYRYSQGADALANFAYDYDTHIVYWSNRSGKDKHTEDKIWKDRGDPKDKAISIYTERFPCSVCDSLIEKTKTVWNVQYSYDGDEATEDIARWLINNYGGYTYKRSWQTAWPPVLTKEGQPVKQGGESPKDKKDEHKKVEYKKGEHKKAEHKKKAPAKR</sequence>